<sequence>MTSLQDEQQVPNSQTNALKAIAYSLDALIPGLYVWVGPIKLRIGGSQPEENYSGTIHSSIGIALILPGYRIYSTYQDSYDPR</sequence>
<reference evidence="1" key="1">
    <citation type="submission" date="2020-11" db="EMBL/GenBank/DDBJ databases">
        <authorList>
            <person name="Konstantinou D."/>
            <person name="Gkelis S."/>
            <person name="Popin R."/>
            <person name="Fewer D."/>
            <person name="Sivonen K."/>
        </authorList>
    </citation>
    <scope>NUCLEOTIDE SEQUENCE</scope>
    <source>
        <strain evidence="1">TAU-MAC 1115</strain>
    </source>
</reference>
<organism evidence="1 2">
    <name type="scientific">Leptothoe spongobia TAU-MAC 1115</name>
    <dbReference type="NCBI Taxonomy" id="1967444"/>
    <lineage>
        <taxon>Bacteria</taxon>
        <taxon>Bacillati</taxon>
        <taxon>Cyanobacteriota</taxon>
        <taxon>Cyanophyceae</taxon>
        <taxon>Nodosilineales</taxon>
        <taxon>Cymatolegaceae</taxon>
        <taxon>Leptothoe</taxon>
        <taxon>Leptothoe spongobia</taxon>
    </lineage>
</organism>
<dbReference type="Proteomes" id="UP000717364">
    <property type="component" value="Unassembled WGS sequence"/>
</dbReference>
<evidence type="ECO:0000313" key="2">
    <source>
        <dbReference type="Proteomes" id="UP000717364"/>
    </source>
</evidence>
<evidence type="ECO:0000313" key="1">
    <source>
        <dbReference type="EMBL" id="MBT9314155.1"/>
    </source>
</evidence>
<protein>
    <submittedName>
        <fullName evidence="1">Uncharacterized protein</fullName>
    </submittedName>
</protein>
<accession>A0A947GF16</accession>
<dbReference type="EMBL" id="JADOES010000003">
    <property type="protein sequence ID" value="MBT9314155.1"/>
    <property type="molecule type" value="Genomic_DNA"/>
</dbReference>
<keyword evidence="2" id="KW-1185">Reference proteome</keyword>
<gene>
    <name evidence="1" type="ORF">IXB50_01800</name>
</gene>
<reference evidence="1" key="2">
    <citation type="journal article" date="2021" name="Mar. Drugs">
        <title>Genome Reduction and Secondary Metabolism of the Marine Sponge-Associated Cyanobacterium Leptothoe.</title>
        <authorList>
            <person name="Konstantinou D."/>
            <person name="Popin R.V."/>
            <person name="Fewer D.P."/>
            <person name="Sivonen K."/>
            <person name="Gkelis S."/>
        </authorList>
    </citation>
    <scope>NUCLEOTIDE SEQUENCE</scope>
    <source>
        <strain evidence="1">TAU-MAC 1115</strain>
    </source>
</reference>
<dbReference type="AlphaFoldDB" id="A0A947GF16"/>
<comment type="caution">
    <text evidence="1">The sequence shown here is derived from an EMBL/GenBank/DDBJ whole genome shotgun (WGS) entry which is preliminary data.</text>
</comment>
<dbReference type="RefSeq" id="WP_215607230.1">
    <property type="nucleotide sequence ID" value="NZ_JADOES010000003.1"/>
</dbReference>
<proteinExistence type="predicted"/>
<name>A0A947GF16_9CYAN</name>